<name>A0AAW9S4M2_9BACT</name>
<keyword evidence="3" id="KW-1185">Reference proteome</keyword>
<evidence type="ECO:0008006" key="4">
    <source>
        <dbReference type="Google" id="ProtNLM"/>
    </source>
</evidence>
<evidence type="ECO:0000313" key="3">
    <source>
        <dbReference type="Proteomes" id="UP001403385"/>
    </source>
</evidence>
<protein>
    <recommendedName>
        <fullName evidence="4">DUF748 domain-containing protein</fullName>
    </recommendedName>
</protein>
<dbReference type="Proteomes" id="UP001403385">
    <property type="component" value="Unassembled WGS sequence"/>
</dbReference>
<evidence type="ECO:0000313" key="2">
    <source>
        <dbReference type="EMBL" id="MEN7548026.1"/>
    </source>
</evidence>
<keyword evidence="1" id="KW-1133">Transmembrane helix</keyword>
<organism evidence="2 3">
    <name type="scientific">Rapidithrix thailandica</name>
    <dbReference type="NCBI Taxonomy" id="413964"/>
    <lineage>
        <taxon>Bacteria</taxon>
        <taxon>Pseudomonadati</taxon>
        <taxon>Bacteroidota</taxon>
        <taxon>Cytophagia</taxon>
        <taxon>Cytophagales</taxon>
        <taxon>Flammeovirgaceae</taxon>
        <taxon>Rapidithrix</taxon>
    </lineage>
</organism>
<dbReference type="RefSeq" id="WP_346820808.1">
    <property type="nucleotide sequence ID" value="NZ_JBDKWZ010000004.1"/>
</dbReference>
<comment type="caution">
    <text evidence="2">The sequence shown here is derived from an EMBL/GenBank/DDBJ whole genome shotgun (WGS) entry which is preliminary data.</text>
</comment>
<evidence type="ECO:0000256" key="1">
    <source>
        <dbReference type="SAM" id="Phobius"/>
    </source>
</evidence>
<gene>
    <name evidence="2" type="ORF">AAG747_08900</name>
</gene>
<proteinExistence type="predicted"/>
<keyword evidence="1" id="KW-0472">Membrane</keyword>
<reference evidence="2 3" key="1">
    <citation type="submission" date="2024-04" db="EMBL/GenBank/DDBJ databases">
        <title>Novel genus in family Flammeovirgaceae.</title>
        <authorList>
            <person name="Nguyen T.H."/>
            <person name="Vuong T.Q."/>
            <person name="Le H."/>
            <person name="Kim S.-G."/>
        </authorList>
    </citation>
    <scope>NUCLEOTIDE SEQUENCE [LARGE SCALE GENOMIC DNA]</scope>
    <source>
        <strain evidence="2 3">JCM 23209</strain>
    </source>
</reference>
<sequence length="1524" mass="175606">MSKTHETPTSHQADQAPLAPKKAGLKRFIRKSIFGFFGFFLLLINGQLLLQLYTEDIVGALIKEIVHAQSGGLYYADFDRIHFNLFKSGMKFTNLQVRLDSNKYNPRTQRWDTNRNVYEVQIPEAQLSGLQLAKIYWDNELHIQEIAFEKPHIQAFNYKTREALKEKDQHKLDNLYFIIADYLKLFRINNFQINNASLQVTDLSKENVKFNSLENISLQVNDFVIDSLASTLEEQIAFTTSGITLQITNNSVRLENTPYEFHLGELYVSTADSLSYVKNVHIRTFQNHYERLNAQRERKFDYFQLRLPELRFEGVDFHKAYFDKKIYVDQISVLQPSGKVIKHPVPDSLKQPLDLYALLGNYLELIDINQINLKQANFDLTLGGQALVLNDFTFQGGRFLLDSATQQFRKPKLYLDNFSLSLRDYRTTLPDQLHNIKAGHIRLSTYNRAFNGRNIFLTPVASDYLPERLKKKQKKQVLNCHFPQLQLTGFDVWKLLNEKKLDLHHIKLTRPKLEVLHYPYILTPDTTAGTDSLRLPPMPVADSLEQEMPAIESEPVNIKNLYPLLSKQFRSVSFNRMDIENGVFDVTRYAQDTTTTYWIDAFSVSIDSMRLDPYAVKDSSKILYTRDIALHLTDAGISLPDSLHMMEIDQLDFSIRDSSFYASGLLVYPTIIPGDPVLYQRPSPIHFMQFNLQQLLLEEIDFHKLYYDSTLRIGQFSLNTPDITYFKDSLNVPVHILKDSLKKQKGQKALALSQVFKGIEIENFDINNGKYQFYQYQVDNPNNSSADFFSVCMRAVQLDTNALQNNQVLLQYEDAEVITQNLSLQLPDSIHTLTVGEMILSKSNASLLADQIQIQPKGFRAVESLPKQYDVYLPTLQLYDVDWDKLYYDQELEMGELLIPRPQIIALLRNREEKQKKQRGSFSLADLPKALSKTLRKVAIRKIDIPQGNTSLIHFNQKGQRQALEVDNFHISLEHLSMDTSTTLTPDNLLFSQNLQVKLEGVHHLLPDQAHQIKVDHISFSTRQQDIVLEGFHMGPVKPFTANPQLLATDHKKQVMDVKIPRILIQDLDVYQGILHKALVIDTLHLEKPEMTVYTNALLPKPDKKPFNPDSLYAKVANGFHSYQINHIQFDQANLALQTRHPDKIESLTIPLLQGSVTRFQLDSTTYQDQSRFLFTDDITLQFKEYSLDLPDSLYAVYVKNGRISTGKQQVVLDSIQLIPLVDKYELGFKVGHEQDWMSIKNKQLQIDRLNFHDLLFRRRINVGKLAIDGMDMTIFRDKRPPFPENHSPKLPQQALREAPVYIKIDTINYTNNSITYEELAEDGKQPGAVKFKAMNVYAYNITNDSSLLAKGLSAEIYAYSYMMGTGLMTVTFTVPLADEKNTFYYEGKMDQMNLKEINPMLTNVAFLKIKSGTADKMAFKVEANDDYAKGKMNFHYKNLEVSLLNKNTQKSGLQERLLNFFINRFLVKGDNPKFLFTRKANIYKERDKSKSIFNYMSATVMRGIISSIGIKKGSKEKNETKEP</sequence>
<accession>A0AAW9S4M2</accession>
<feature type="transmembrane region" description="Helical" evidence="1">
    <location>
        <begin position="33"/>
        <end position="53"/>
    </location>
</feature>
<keyword evidence="1" id="KW-0812">Transmembrane</keyword>
<dbReference type="EMBL" id="JBDKWZ010000004">
    <property type="protein sequence ID" value="MEN7548026.1"/>
    <property type="molecule type" value="Genomic_DNA"/>
</dbReference>